<dbReference type="InterPro" id="IPR002516">
    <property type="entry name" value="Glyco_trans_11"/>
</dbReference>
<keyword evidence="2 3" id="KW-0808">Transferase</keyword>
<evidence type="ECO:0000256" key="2">
    <source>
        <dbReference type="ARBA" id="ARBA00022679"/>
    </source>
</evidence>
<dbReference type="GO" id="GO:0016020">
    <property type="term" value="C:membrane"/>
    <property type="evidence" value="ECO:0007669"/>
    <property type="project" value="InterPro"/>
</dbReference>
<dbReference type="GO" id="GO:0005975">
    <property type="term" value="P:carbohydrate metabolic process"/>
    <property type="evidence" value="ECO:0007669"/>
    <property type="project" value="InterPro"/>
</dbReference>
<dbReference type="STRING" id="1333662.LPB303_11330"/>
<dbReference type="AlphaFoldDB" id="A0A176TAP2"/>
<keyword evidence="4" id="KW-1185">Reference proteome</keyword>
<sequence length="267" mass="30913">MIVVRILGGLGNQMFQYAYARALSLNGYNVKLDLSKIKKYKLHGGYQLDKYNIDLEEADSFSILLGKTGLKGNKKEKSLLFDNNLKLLNGNEYLKGYFQTEKYFKEIRNTLLTEFVIKQKASKEMLSITKQIEAAKNSCSLHIRRGDYISNKKANSVHGTCDLEYYKKAIKVISNKYSNITFFVFSDDISWTKENLLIESVTYIDIKSIPHEDMYLMSLCNHNITANSSFSWWGAWLNKNETKTVIAPKQWYIDKENEIACLNWIKI</sequence>
<dbReference type="EMBL" id="LVWE01000040">
    <property type="protein sequence ID" value="OAD44741.1"/>
    <property type="molecule type" value="Genomic_DNA"/>
</dbReference>
<proteinExistence type="predicted"/>
<dbReference type="CDD" id="cd11301">
    <property type="entry name" value="Fut1_Fut2_like"/>
    <property type="match status" value="1"/>
</dbReference>
<dbReference type="OrthoDB" id="9794601at2"/>
<accession>A0A176TAP2</accession>
<dbReference type="PANTHER" id="PTHR11927">
    <property type="entry name" value="GALACTOSIDE 2-L-FUCOSYLTRANSFERASE"/>
    <property type="match status" value="1"/>
</dbReference>
<evidence type="ECO:0000256" key="1">
    <source>
        <dbReference type="ARBA" id="ARBA00022676"/>
    </source>
</evidence>
<name>A0A176TAP2_9FLAO</name>
<dbReference type="PANTHER" id="PTHR11927:SF9">
    <property type="entry name" value="L-FUCOSYLTRANSFERASE"/>
    <property type="match status" value="1"/>
</dbReference>
<dbReference type="RefSeq" id="WP_068450236.1">
    <property type="nucleotide sequence ID" value="NZ_CAXHZY010000006.1"/>
</dbReference>
<reference evidence="3 4" key="1">
    <citation type="submission" date="2016-02" db="EMBL/GenBank/DDBJ databases">
        <title>Draft genome sequence of Polaribacter atrinae KACC17473.</title>
        <authorList>
            <person name="Shin S.-K."/>
            <person name="Yi H."/>
        </authorList>
    </citation>
    <scope>NUCLEOTIDE SEQUENCE [LARGE SCALE GENOMIC DNA]</scope>
    <source>
        <strain evidence="3 4">KACC 17473</strain>
    </source>
</reference>
<comment type="caution">
    <text evidence="3">The sequence shown here is derived from an EMBL/GenBank/DDBJ whole genome shotgun (WGS) entry which is preliminary data.</text>
</comment>
<evidence type="ECO:0000313" key="4">
    <source>
        <dbReference type="Proteomes" id="UP000076923"/>
    </source>
</evidence>
<dbReference type="GO" id="GO:0008107">
    <property type="term" value="F:galactoside 2-alpha-L-fucosyltransferase activity"/>
    <property type="evidence" value="ECO:0007669"/>
    <property type="project" value="InterPro"/>
</dbReference>
<organism evidence="3 4">
    <name type="scientific">Polaribacter atrinae</name>
    <dbReference type="NCBI Taxonomy" id="1333662"/>
    <lineage>
        <taxon>Bacteria</taxon>
        <taxon>Pseudomonadati</taxon>
        <taxon>Bacteroidota</taxon>
        <taxon>Flavobacteriia</taxon>
        <taxon>Flavobacteriales</taxon>
        <taxon>Flavobacteriaceae</taxon>
    </lineage>
</organism>
<evidence type="ECO:0000313" key="3">
    <source>
        <dbReference type="EMBL" id="OAD44741.1"/>
    </source>
</evidence>
<gene>
    <name evidence="3" type="ORF">LPB303_11330</name>
</gene>
<protein>
    <submittedName>
        <fullName evidence="3">Glycosyl transferase family 11</fullName>
    </submittedName>
</protein>
<keyword evidence="1" id="KW-0328">Glycosyltransferase</keyword>
<dbReference type="Proteomes" id="UP000076923">
    <property type="component" value="Unassembled WGS sequence"/>
</dbReference>
<dbReference type="Pfam" id="PF01531">
    <property type="entry name" value="Glyco_transf_11"/>
    <property type="match status" value="1"/>
</dbReference>